<evidence type="ECO:0000313" key="5">
    <source>
        <dbReference type="Proteomes" id="UP000688137"/>
    </source>
</evidence>
<feature type="transmembrane region" description="Helical" evidence="2">
    <location>
        <begin position="1283"/>
        <end position="1301"/>
    </location>
</feature>
<evidence type="ECO:0000256" key="2">
    <source>
        <dbReference type="SAM" id="Phobius"/>
    </source>
</evidence>
<feature type="transmembrane region" description="Helical" evidence="2">
    <location>
        <begin position="1505"/>
        <end position="1531"/>
    </location>
</feature>
<evidence type="ECO:0000259" key="3">
    <source>
        <dbReference type="Pfam" id="PF25474"/>
    </source>
</evidence>
<feature type="transmembrane region" description="Helical" evidence="2">
    <location>
        <begin position="250"/>
        <end position="269"/>
    </location>
</feature>
<keyword evidence="5" id="KW-1185">Reference proteome</keyword>
<feature type="compositionally biased region" description="Basic and acidic residues" evidence="1">
    <location>
        <begin position="867"/>
        <end position="879"/>
    </location>
</feature>
<feature type="compositionally biased region" description="Polar residues" evidence="1">
    <location>
        <begin position="882"/>
        <end position="894"/>
    </location>
</feature>
<dbReference type="InterPro" id="IPR057352">
    <property type="entry name" value="TPR_TmcB/C"/>
</dbReference>
<name>A0A8S1NJD1_PARPR</name>
<dbReference type="OMA" id="EMHESTC"/>
<sequence>MIGQNNQSLQISIILSVFQFFQLLYFPFQIQIQYAWHNQKLSSKIQKFLQYFTILRMLINQSTSLYLMVMYSMISIILLTILLMIILTIQKRSNNQKVIILFLAKSIQFIMSIGFAEILRILLGYLLCKTDQNGNLRMLYLVDQECWVGDYYYHAIFVIISLLLFILVVLVCSQLFIELRNNKKNTFSQRQANSYSQIFVYIIFSMISYSLIQLPKYSICVIVIQNITSFIFFYRIYYKNPFYNQTVQKIWVSISGIVFHTNLMQLMTFLFNHVILQNTMLGWLITCPMIIIILQGRPSHQIDLIKVNLARYQSTEMIVKDCEYLVELSDLYEKDQSKEIQVLGFLEMHESTCLQSNCAIKINKNLSVKFKENPKYTDIRLILKELINQLYQNGLNKFPQSIDLKIHYSYFLYDHLQEGQKALSELEKAEQLNPDFGQQFQIYQMKKTLEDSFQKSSLEVNTIQYTISNDRNIQFQQNQLKQKIQECSYLMLQFWSQLLEEIPNLTTLQIIGRKVLGSIHQIRKQISIMQKANAFNQFSKKFLYKFSEYVFYIIDTVKFASMNINQQNDEVNFQTKFLDQNQQLGSQDLGLYSQPVIVLELFSNNNQISIVKNINQATCSLLGFSKTDIIGHPLAQLLQTNYSKLHQYVVQNYFASDSQDQLSILPQRQQFFQTKSQYVILTKSSGSIIQTEKGVFQFLRLTKDINYRNFAYIIFNEDGKIENISSSCISILKLDIRKLQLKQLNIQQLFPNLLSNKVIYLSKMSNIIYDFQKSKDKSMIFEDYEKEELNSNGFMGQLFEISEKNTQIKKGEKQQTFGYYLTVEQIETKQVIPSPILKRYQTTKEFTYSLEQRAFIYGIATSQYDSVRGDNEHQEESKQKIFIQSRQQSRKQNSLTQNRFQKAYGFDIKTLRLFKGEIKEVIDTNEEEEDQDYIRENTEHSNLEIIINKQQSTKINTQNELIQYLQQISYPAFLRRLVLLNNILILVSFTLSCIMYSTLYITFSKFQNAIELAAASNQRFSSLLKIQSNLQDLRGFNLNIEELEFQNIGENFINLNFLEIKNELNFLLESNKLLTSSDLTINKKYQTYIDQFEEPYIQMFSVDNSHQNFTYSQAVQSLIARAITLNNSHLSKFIDSNEDFHYYLHNSFNSIAKYQYVSQNYYFSNIYSLLDDLDTFENIFFILSSSCLCLIFIFCQLFVRSHQSHIRNIISAFLEIKEQYLKQIVNKIQNFIQLLQTNDEDDVDQFELEQNENQEEHELGELTKNSKKRKSQFSSESENKIKIQIIIVTLLFYSYFCYLYFSSITIISYTNLLIPLVNITSYIPTQYRLIDNSIKEMLYDANAIIMNQLNSVDKMNQMIDQIQNLDAELHILNQQNEHILSTEYIKLFNEIYILNPCAIIIENDLSVTNTSCLTFNDNILEDGLAVAISSFFENACKIIQEYYYYDPNTIYSNLTFNLSSNHKQNYTYNILNTKESNQNRKMQKVFIRICHLSLIKELLHQLSNYFSFLAFQMTLLFMIFCIITVFIYFLIWIPILTNFYFEAQKNLETLTIIPVEYFSKCVQIQEHMQLLKELNQ</sequence>
<feature type="transmembrane region" description="Helical" evidence="2">
    <location>
        <begin position="198"/>
        <end position="215"/>
    </location>
</feature>
<reference evidence="4" key="1">
    <citation type="submission" date="2021-01" db="EMBL/GenBank/DDBJ databases">
        <authorList>
            <consortium name="Genoscope - CEA"/>
            <person name="William W."/>
        </authorList>
    </citation>
    <scope>NUCLEOTIDE SEQUENCE</scope>
</reference>
<comment type="caution">
    <text evidence="4">The sequence shown here is derived from an EMBL/GenBank/DDBJ whole genome shotgun (WGS) entry which is preliminary data.</text>
</comment>
<evidence type="ECO:0000256" key="1">
    <source>
        <dbReference type="SAM" id="MobiDB-lite"/>
    </source>
</evidence>
<feature type="transmembrane region" description="Helical" evidence="2">
    <location>
        <begin position="1179"/>
        <end position="1199"/>
    </location>
</feature>
<gene>
    <name evidence="4" type="ORF">PPRIM_AZ9-3.1.T0850194</name>
</gene>
<feature type="transmembrane region" description="Helical" evidence="2">
    <location>
        <begin position="65"/>
        <end position="87"/>
    </location>
</feature>
<dbReference type="Pfam" id="PF25474">
    <property type="entry name" value="TPR_TmcB"/>
    <property type="match status" value="1"/>
</dbReference>
<feature type="domain" description="TmcB/TmcC TPR repeats" evidence="3">
    <location>
        <begin position="476"/>
        <end position="534"/>
    </location>
</feature>
<feature type="region of interest" description="Disordered" evidence="1">
    <location>
        <begin position="866"/>
        <end position="894"/>
    </location>
</feature>
<keyword evidence="2" id="KW-1133">Transmembrane helix</keyword>
<feature type="transmembrane region" description="Helical" evidence="2">
    <location>
        <begin position="12"/>
        <end position="32"/>
    </location>
</feature>
<keyword evidence="2" id="KW-0472">Membrane</keyword>
<feature type="transmembrane region" description="Helical" evidence="2">
    <location>
        <begin position="221"/>
        <end position="238"/>
    </location>
</feature>
<feature type="transmembrane region" description="Helical" evidence="2">
    <location>
        <begin position="983"/>
        <end position="1003"/>
    </location>
</feature>
<feature type="transmembrane region" description="Helical" evidence="2">
    <location>
        <begin position="151"/>
        <end position="177"/>
    </location>
</feature>
<organism evidence="4 5">
    <name type="scientific">Paramecium primaurelia</name>
    <dbReference type="NCBI Taxonomy" id="5886"/>
    <lineage>
        <taxon>Eukaryota</taxon>
        <taxon>Sar</taxon>
        <taxon>Alveolata</taxon>
        <taxon>Ciliophora</taxon>
        <taxon>Intramacronucleata</taxon>
        <taxon>Oligohymenophorea</taxon>
        <taxon>Peniculida</taxon>
        <taxon>Parameciidae</taxon>
        <taxon>Paramecium</taxon>
    </lineage>
</organism>
<dbReference type="Proteomes" id="UP000688137">
    <property type="component" value="Unassembled WGS sequence"/>
</dbReference>
<protein>
    <recommendedName>
        <fullName evidence="3">TmcB/TmcC TPR repeats domain-containing protein</fullName>
    </recommendedName>
</protein>
<keyword evidence="2" id="KW-0812">Transmembrane</keyword>
<feature type="transmembrane region" description="Helical" evidence="2">
    <location>
        <begin position="99"/>
        <end position="127"/>
    </location>
</feature>
<feature type="transmembrane region" description="Helical" evidence="2">
    <location>
        <begin position="275"/>
        <end position="294"/>
    </location>
</feature>
<dbReference type="EMBL" id="CAJJDM010000088">
    <property type="protein sequence ID" value="CAD8090291.1"/>
    <property type="molecule type" value="Genomic_DNA"/>
</dbReference>
<dbReference type="PANTHER" id="PTHR31600:SF2">
    <property type="entry name" value="GAMETE ENRICHED GENE 10 PROTEIN-RELATED"/>
    <property type="match status" value="1"/>
</dbReference>
<evidence type="ECO:0000313" key="4">
    <source>
        <dbReference type="EMBL" id="CAD8090291.1"/>
    </source>
</evidence>
<dbReference type="InterPro" id="IPR052994">
    <property type="entry name" value="Tiny_macrocysts_regulators"/>
</dbReference>
<proteinExistence type="predicted"/>
<accession>A0A8S1NJD1</accession>
<dbReference type="PANTHER" id="PTHR31600">
    <property type="entry name" value="TINY MACROCYSTS PROTEIN B-RELATED"/>
    <property type="match status" value="1"/>
</dbReference>